<proteinExistence type="inferred from homology"/>
<dbReference type="Gene3D" id="3.50.50.60">
    <property type="entry name" value="FAD/NAD(P)-binding domain"/>
    <property type="match status" value="1"/>
</dbReference>
<dbReference type="Proteomes" id="UP000664169">
    <property type="component" value="Unassembled WGS sequence"/>
</dbReference>
<name>A0A8H3FXT0_9LECA</name>
<keyword evidence="4" id="KW-1003">Cell membrane</keyword>
<dbReference type="InterPro" id="IPR045863">
    <property type="entry name" value="CorA_TM1_TM2"/>
</dbReference>
<feature type="region of interest" description="Disordered" evidence="11">
    <location>
        <begin position="427"/>
        <end position="544"/>
    </location>
</feature>
<evidence type="ECO:0000256" key="2">
    <source>
        <dbReference type="ARBA" id="ARBA00009765"/>
    </source>
</evidence>
<dbReference type="PANTHER" id="PTHR46494">
    <property type="entry name" value="CORA FAMILY METAL ION TRANSPORTER (EUROFUNG)"/>
    <property type="match status" value="1"/>
</dbReference>
<evidence type="ECO:0000256" key="5">
    <source>
        <dbReference type="ARBA" id="ARBA00022630"/>
    </source>
</evidence>
<dbReference type="GO" id="GO:0015087">
    <property type="term" value="F:cobalt ion transmembrane transporter activity"/>
    <property type="evidence" value="ECO:0007669"/>
    <property type="project" value="TreeGrafter"/>
</dbReference>
<comment type="similarity">
    <text evidence="2">Belongs to the CorA metal ion transporter (MIT) (TC 1.A.35) family.</text>
</comment>
<dbReference type="PRINTS" id="PR00420">
    <property type="entry name" value="RNGMNOXGNASE"/>
</dbReference>
<dbReference type="Gene3D" id="1.20.58.340">
    <property type="entry name" value="Magnesium transport protein CorA, transmembrane region"/>
    <property type="match status" value="2"/>
</dbReference>
<dbReference type="EMBL" id="CAJPDQ010000038">
    <property type="protein sequence ID" value="CAF9931184.1"/>
    <property type="molecule type" value="Genomic_DNA"/>
</dbReference>
<evidence type="ECO:0000259" key="13">
    <source>
        <dbReference type="Pfam" id="PF01494"/>
    </source>
</evidence>
<dbReference type="GO" id="GO:0000287">
    <property type="term" value="F:magnesium ion binding"/>
    <property type="evidence" value="ECO:0007669"/>
    <property type="project" value="TreeGrafter"/>
</dbReference>
<organism evidence="14 15">
    <name type="scientific">Gomphillus americanus</name>
    <dbReference type="NCBI Taxonomy" id="1940652"/>
    <lineage>
        <taxon>Eukaryota</taxon>
        <taxon>Fungi</taxon>
        <taxon>Dikarya</taxon>
        <taxon>Ascomycota</taxon>
        <taxon>Pezizomycotina</taxon>
        <taxon>Lecanoromycetes</taxon>
        <taxon>OSLEUM clade</taxon>
        <taxon>Ostropomycetidae</taxon>
        <taxon>Ostropales</taxon>
        <taxon>Graphidaceae</taxon>
        <taxon>Gomphilloideae</taxon>
        <taxon>Gomphillus</taxon>
    </lineage>
</organism>
<evidence type="ECO:0000256" key="9">
    <source>
        <dbReference type="ARBA" id="ARBA00023002"/>
    </source>
</evidence>
<dbReference type="GO" id="GO:0015095">
    <property type="term" value="F:magnesium ion transmembrane transporter activity"/>
    <property type="evidence" value="ECO:0007669"/>
    <property type="project" value="TreeGrafter"/>
</dbReference>
<evidence type="ECO:0000313" key="14">
    <source>
        <dbReference type="EMBL" id="CAF9931184.1"/>
    </source>
</evidence>
<dbReference type="SUPFAM" id="SSF144083">
    <property type="entry name" value="Magnesium transport protein CorA, transmembrane region"/>
    <property type="match status" value="1"/>
</dbReference>
<dbReference type="GO" id="GO:0050897">
    <property type="term" value="F:cobalt ion binding"/>
    <property type="evidence" value="ECO:0007669"/>
    <property type="project" value="TreeGrafter"/>
</dbReference>
<dbReference type="Gene3D" id="3.30.460.20">
    <property type="entry name" value="CorA soluble domain-like"/>
    <property type="match status" value="1"/>
</dbReference>
<evidence type="ECO:0000256" key="10">
    <source>
        <dbReference type="ARBA" id="ARBA00023136"/>
    </source>
</evidence>
<keyword evidence="10 12" id="KW-0472">Membrane</keyword>
<feature type="transmembrane region" description="Helical" evidence="12">
    <location>
        <begin position="1001"/>
        <end position="1018"/>
    </location>
</feature>
<feature type="region of interest" description="Disordered" evidence="11">
    <location>
        <begin position="882"/>
        <end position="906"/>
    </location>
</feature>
<dbReference type="Pfam" id="PF01544">
    <property type="entry name" value="CorA"/>
    <property type="match status" value="1"/>
</dbReference>
<dbReference type="InterPro" id="IPR045861">
    <property type="entry name" value="CorA_cytoplasmic_dom"/>
</dbReference>
<evidence type="ECO:0000256" key="1">
    <source>
        <dbReference type="ARBA" id="ARBA00004651"/>
    </source>
</evidence>
<keyword evidence="6 12" id="KW-0812">Transmembrane</keyword>
<dbReference type="OrthoDB" id="165352at2759"/>
<dbReference type="InterPro" id="IPR002523">
    <property type="entry name" value="MgTranspt_CorA/ZnTranspt_ZntB"/>
</dbReference>
<accession>A0A8H3FXT0</accession>
<sequence length="1049" mass="117440">MFRIAVVGAGPAGLTLANLFRTSTIASQISFTVFETDVSPTSRSNQGGTLDLHDDTGLAALRKINLLPTFKKYARYDGDEMFMADKNNTVLVHKGSSAPKTDENASTSDDRPEIDRTDLMSILREALPSDLIRWGYKLQNCTDEGFLSFTTTDSKDSAQTEGPFDLIIGADGAWSKVRPRLTSVEPQYCGISGYELLIAEPSKTCRHVDSMVGKGSYFSNSDGKFLNCQRLHNGSLKVRSWYTCPEHSAKETLDKLGPEGALDEILSRYSGWASELLELLLQADVTSMRVWPCYELPVGHTWQHRKGFTLIGDAASLAAPFSGEGVNKAMRDGLDLVRFMEEKLLPSTESTSERLATGMDLAIQKYEETMFPRARKIQSMTRNHIEAFFTGKSLPSAIPAMIKNMASNHESIWLTLIKTMPVLPHPHSTVHISHSTTNDDHNAHSRPRRSREASINDDERDESTLSPSSAQSKLTTSIQAPAQPRLTSQSKSDQTPPFNPSRLDLPARKLKRTSTARVFAPSTRSGRSWKPGQEPGLDPYEEHPEKVPISLREECDILMVDFGRGDMIPRNLSNDTLEAALEETRPEGLGCRWISINGLSWDVISLLGRKMNFHRLAIEDLIQRRSRTKVDWYSNHIYVSLALQKLVHTELPKDNAQKDPESGFTAEDDMLPIQNQGIGAKLQRLFGRKEVNGQGIMPQYAYSSDASLHSKSKATKLPPEEVSDLPPAIRTLQRYNGGQNEERTRFMEEQSPLRRQHIAVAVEQVSMFLTADNTLVTFFEQSAGDVEDPILTRLESADTVLRRCSEASMVLQAVIDAIVDLAIPVNLSYKGVIDELELNVLTEPDIKHAKALYIINAEITAFRNSISPTQQLLATLRDHKGESAYTKNPAPPPLPPLTDTHDTNSKHDTIQHKKPFIAPSTNAYFGDVEDHVLLIQDNIDQQRRAVDSMIDLIFNTIAAYQNESMKQLTVVTILFLPLSFLTGYFGMNFTDFNSIYNSETYFWKIAGPLMVVVSLALLRDEIYRWFMSTKQRRGIRIRRAKRLDKAKSA</sequence>
<dbReference type="GO" id="GO:0016491">
    <property type="term" value="F:oxidoreductase activity"/>
    <property type="evidence" value="ECO:0007669"/>
    <property type="project" value="UniProtKB-KW"/>
</dbReference>
<dbReference type="SUPFAM" id="SSF51905">
    <property type="entry name" value="FAD/NAD(P)-binding domain"/>
    <property type="match status" value="1"/>
</dbReference>
<evidence type="ECO:0000256" key="12">
    <source>
        <dbReference type="SAM" id="Phobius"/>
    </source>
</evidence>
<dbReference type="GO" id="GO:0071949">
    <property type="term" value="F:FAD binding"/>
    <property type="evidence" value="ECO:0007669"/>
    <property type="project" value="InterPro"/>
</dbReference>
<feature type="compositionally biased region" description="Polar residues" evidence="11">
    <location>
        <begin position="464"/>
        <end position="496"/>
    </location>
</feature>
<protein>
    <recommendedName>
        <fullName evidence="13">FAD-binding domain-containing protein</fullName>
    </recommendedName>
</protein>
<dbReference type="SUPFAM" id="SSF143865">
    <property type="entry name" value="CorA soluble domain-like"/>
    <property type="match status" value="1"/>
</dbReference>
<dbReference type="PANTHER" id="PTHR46494:SF1">
    <property type="entry name" value="CORA FAMILY METAL ION TRANSPORTER (EUROFUNG)"/>
    <property type="match status" value="1"/>
</dbReference>
<keyword evidence="7" id="KW-0274">FAD</keyword>
<dbReference type="InterPro" id="IPR036188">
    <property type="entry name" value="FAD/NAD-bd_sf"/>
</dbReference>
<evidence type="ECO:0000313" key="15">
    <source>
        <dbReference type="Proteomes" id="UP000664169"/>
    </source>
</evidence>
<gene>
    <name evidence="14" type="ORF">GOMPHAMPRED_005840</name>
</gene>
<comment type="caution">
    <text evidence="14">The sequence shown here is derived from an EMBL/GenBank/DDBJ whole genome shotgun (WGS) entry which is preliminary data.</text>
</comment>
<reference evidence="14" key="1">
    <citation type="submission" date="2021-03" db="EMBL/GenBank/DDBJ databases">
        <authorList>
            <person name="Tagirdzhanova G."/>
        </authorList>
    </citation>
    <scope>NUCLEOTIDE SEQUENCE</scope>
</reference>
<feature type="domain" description="FAD-binding" evidence="13">
    <location>
        <begin position="4"/>
        <end position="339"/>
    </location>
</feature>
<comment type="subcellular location">
    <subcellularLocation>
        <location evidence="1">Cell membrane</location>
        <topology evidence="1">Multi-pass membrane protein</topology>
    </subcellularLocation>
</comment>
<evidence type="ECO:0000256" key="6">
    <source>
        <dbReference type="ARBA" id="ARBA00022692"/>
    </source>
</evidence>
<evidence type="ECO:0000256" key="4">
    <source>
        <dbReference type="ARBA" id="ARBA00022475"/>
    </source>
</evidence>
<dbReference type="Pfam" id="PF01494">
    <property type="entry name" value="FAD_binding_3"/>
    <property type="match status" value="1"/>
</dbReference>
<evidence type="ECO:0000256" key="11">
    <source>
        <dbReference type="SAM" id="MobiDB-lite"/>
    </source>
</evidence>
<evidence type="ECO:0000256" key="7">
    <source>
        <dbReference type="ARBA" id="ARBA00022827"/>
    </source>
</evidence>
<evidence type="ECO:0000256" key="8">
    <source>
        <dbReference type="ARBA" id="ARBA00022989"/>
    </source>
</evidence>
<keyword evidence="8 12" id="KW-1133">Transmembrane helix</keyword>
<dbReference type="AlphaFoldDB" id="A0A8H3FXT0"/>
<feature type="transmembrane region" description="Helical" evidence="12">
    <location>
        <begin position="968"/>
        <end position="989"/>
    </location>
</feature>
<keyword evidence="3" id="KW-0813">Transport</keyword>
<evidence type="ECO:0000256" key="3">
    <source>
        <dbReference type="ARBA" id="ARBA00022448"/>
    </source>
</evidence>
<dbReference type="InterPro" id="IPR002938">
    <property type="entry name" value="FAD-bd"/>
</dbReference>
<dbReference type="GO" id="GO:0005886">
    <property type="term" value="C:plasma membrane"/>
    <property type="evidence" value="ECO:0007669"/>
    <property type="project" value="UniProtKB-SubCell"/>
</dbReference>
<keyword evidence="15" id="KW-1185">Reference proteome</keyword>
<keyword evidence="9" id="KW-0560">Oxidoreductase</keyword>
<keyword evidence="5" id="KW-0285">Flavoprotein</keyword>